<feature type="domain" description="FMN hydroxy acid dehydrogenase" evidence="8">
    <location>
        <begin position="6"/>
        <end position="386"/>
    </location>
</feature>
<feature type="binding site" evidence="7">
    <location>
        <position position="286"/>
    </location>
    <ligand>
        <name>glyoxylate</name>
        <dbReference type="ChEBI" id="CHEBI:36655"/>
    </ligand>
</feature>
<dbReference type="FunFam" id="3.20.20.70:FF:000029">
    <property type="entry name" value="L-lactate dehydrogenase"/>
    <property type="match status" value="1"/>
</dbReference>
<dbReference type="GO" id="GO:0010181">
    <property type="term" value="F:FMN binding"/>
    <property type="evidence" value="ECO:0007669"/>
    <property type="project" value="InterPro"/>
</dbReference>
<gene>
    <name evidence="9" type="primary">lldD</name>
    <name evidence="9" type="ORF">GV64_14230</name>
</gene>
<keyword evidence="2 7" id="KW-0285">Flavoprotein</keyword>
<feature type="binding site" evidence="7">
    <location>
        <position position="259"/>
    </location>
    <ligand>
        <name>FMN</name>
        <dbReference type="ChEBI" id="CHEBI:58210"/>
    </ligand>
</feature>
<dbReference type="PANTHER" id="PTHR10578">
    <property type="entry name" value="S -2-HYDROXY-ACID OXIDASE-RELATED"/>
    <property type="match status" value="1"/>
</dbReference>
<dbReference type="STRING" id="305900.GV64_14230"/>
<organism evidence="9 10">
    <name type="scientific">Endozoicomonas elysicola</name>
    <dbReference type="NCBI Taxonomy" id="305900"/>
    <lineage>
        <taxon>Bacteria</taxon>
        <taxon>Pseudomonadati</taxon>
        <taxon>Pseudomonadota</taxon>
        <taxon>Gammaproteobacteria</taxon>
        <taxon>Oceanospirillales</taxon>
        <taxon>Endozoicomonadaceae</taxon>
        <taxon>Endozoicomonas</taxon>
    </lineage>
</organism>
<dbReference type="PROSITE" id="PS51349">
    <property type="entry name" value="FMN_HYDROXY_ACID_DH_2"/>
    <property type="match status" value="1"/>
</dbReference>
<evidence type="ECO:0000256" key="3">
    <source>
        <dbReference type="ARBA" id="ARBA00022643"/>
    </source>
</evidence>
<evidence type="ECO:0000256" key="1">
    <source>
        <dbReference type="ARBA" id="ARBA00001917"/>
    </source>
</evidence>
<feature type="binding site" evidence="7">
    <location>
        <position position="281"/>
    </location>
    <ligand>
        <name>FMN</name>
        <dbReference type="ChEBI" id="CHEBI:58210"/>
    </ligand>
</feature>
<dbReference type="NCBIfam" id="NF008398">
    <property type="entry name" value="PRK11197.1"/>
    <property type="match status" value="1"/>
</dbReference>
<comment type="caution">
    <text evidence="9">The sequence shown here is derived from an EMBL/GenBank/DDBJ whole genome shotgun (WGS) entry which is preliminary data.</text>
</comment>
<sequence>MFAIRSPLDKVCTIEDLQVLARKRVPKMFYEYVDSGSWTEGTYQQNEQDFKKVFFRQRVGIDVSQRNTSSFMAQTKVTMPVALAPVGLTGMQYGDGEILAAQAAEAFGVPFTLSSLSICSIEDVAEQTEQPFWFQLYVFKDREFTQQLLKRAKLAGCKTLVVTLDLPVMGQRHKDVKNQLSAPPKVSISSLIQFLNHPRWCFNMMRSSHRTFGNIVGHARGVNSLSSLAKWTSEQLDATLTWKDLQWVRDEWDGFLILKGILDVEDLYQAASIGAQAVVISNHGGRQLDGAPTTISVLPEIISAANNQTDIYMDGGVRSGQDVLKAIALGAKGVFIGRAFIYGLGAAGGAGVTHALEIIHKEMLTTMALLGESKVSGIGLHNLRLP</sequence>
<evidence type="ECO:0000256" key="6">
    <source>
        <dbReference type="PIRSR" id="PIRSR000138-1"/>
    </source>
</evidence>
<evidence type="ECO:0000256" key="4">
    <source>
        <dbReference type="ARBA" id="ARBA00023002"/>
    </source>
</evidence>
<protein>
    <submittedName>
        <fullName evidence="9">Lactate dehydrogenase</fullName>
        <ecNumber evidence="9">1.1.2.3</ecNumber>
    </submittedName>
</protein>
<evidence type="ECO:0000313" key="10">
    <source>
        <dbReference type="Proteomes" id="UP000027997"/>
    </source>
</evidence>
<evidence type="ECO:0000256" key="2">
    <source>
        <dbReference type="ARBA" id="ARBA00022630"/>
    </source>
</evidence>
<keyword evidence="10" id="KW-1185">Reference proteome</keyword>
<feature type="active site" description="Proton acceptor" evidence="6">
    <location>
        <position position="283"/>
    </location>
</feature>
<comment type="similarity">
    <text evidence="5">Belongs to the FMN-dependent alpha-hydroxy acid dehydrogenase family.</text>
</comment>
<proteinExistence type="inferred from homology"/>
<feature type="binding site" evidence="7">
    <location>
        <position position="135"/>
    </location>
    <ligand>
        <name>FMN</name>
        <dbReference type="ChEBI" id="CHEBI:58210"/>
    </ligand>
</feature>
<comment type="cofactor">
    <cofactor evidence="1">
        <name>FMN</name>
        <dbReference type="ChEBI" id="CHEBI:58210"/>
    </cofactor>
</comment>
<dbReference type="GO" id="GO:0004460">
    <property type="term" value="F:L-lactate dehydrogenase (cytochrome) activity"/>
    <property type="evidence" value="ECO:0007669"/>
    <property type="project" value="UniProtKB-EC"/>
</dbReference>
<evidence type="ECO:0000256" key="7">
    <source>
        <dbReference type="PIRSR" id="PIRSR000138-2"/>
    </source>
</evidence>
<dbReference type="Proteomes" id="UP000027997">
    <property type="component" value="Unassembled WGS sequence"/>
</dbReference>
<dbReference type="InterPro" id="IPR013785">
    <property type="entry name" value="Aldolase_TIM"/>
</dbReference>
<dbReference type="CDD" id="cd02809">
    <property type="entry name" value="alpha_hydroxyacid_oxid_FMN"/>
    <property type="match status" value="1"/>
</dbReference>
<dbReference type="Pfam" id="PF01070">
    <property type="entry name" value="FMN_dh"/>
    <property type="match status" value="1"/>
</dbReference>
<feature type="binding site" evidence="7">
    <location>
        <position position="283"/>
    </location>
    <ligand>
        <name>glyoxylate</name>
        <dbReference type="ChEBI" id="CHEBI:36655"/>
    </ligand>
</feature>
<dbReference type="InterPro" id="IPR012133">
    <property type="entry name" value="Alpha-hydoxy_acid_DH_FMN"/>
</dbReference>
<reference evidence="9 10" key="1">
    <citation type="submission" date="2014-06" db="EMBL/GenBank/DDBJ databases">
        <title>Whole Genome Sequences of Three Symbiotic Endozoicomonas Bacteria.</title>
        <authorList>
            <person name="Neave M.J."/>
            <person name="Apprill A."/>
            <person name="Voolstra C.R."/>
        </authorList>
    </citation>
    <scope>NUCLEOTIDE SEQUENCE [LARGE SCALE GENOMIC DNA]</scope>
    <source>
        <strain evidence="9 10">DSM 22380</strain>
    </source>
</reference>
<name>A0A081KC66_9GAMM</name>
<dbReference type="AlphaFoldDB" id="A0A081KC66"/>
<keyword evidence="3 7" id="KW-0288">FMN</keyword>
<dbReference type="PANTHER" id="PTHR10578:SF107">
    <property type="entry name" value="2-HYDROXYACID OXIDASE 1"/>
    <property type="match status" value="1"/>
</dbReference>
<feature type="binding site" evidence="7">
    <location>
        <begin position="314"/>
        <end position="318"/>
    </location>
    <ligand>
        <name>FMN</name>
        <dbReference type="ChEBI" id="CHEBI:58210"/>
    </ligand>
</feature>
<dbReference type="RefSeq" id="WP_020583451.1">
    <property type="nucleotide sequence ID" value="NZ_JOJP01000001.1"/>
</dbReference>
<evidence type="ECO:0000256" key="5">
    <source>
        <dbReference type="ARBA" id="ARBA00024042"/>
    </source>
</evidence>
<dbReference type="PIRSF" id="PIRSF000138">
    <property type="entry name" value="Al-hdrx_acd_dh"/>
    <property type="match status" value="1"/>
</dbReference>
<dbReference type="eggNOG" id="COG1304">
    <property type="taxonomic scope" value="Bacteria"/>
</dbReference>
<dbReference type="InterPro" id="IPR000262">
    <property type="entry name" value="FMN-dep_DH"/>
</dbReference>
<feature type="binding site" evidence="7">
    <location>
        <position position="163"/>
    </location>
    <ligand>
        <name>FMN</name>
        <dbReference type="ChEBI" id="CHEBI:58210"/>
    </ligand>
</feature>
<evidence type="ECO:0000259" key="8">
    <source>
        <dbReference type="PROSITE" id="PS51349"/>
    </source>
</evidence>
<feature type="binding site" evidence="7">
    <location>
        <position position="137"/>
    </location>
    <ligand>
        <name>glyoxylate</name>
        <dbReference type="ChEBI" id="CHEBI:36655"/>
    </ligand>
</feature>
<feature type="binding site" evidence="7">
    <location>
        <position position="172"/>
    </location>
    <ligand>
        <name>glyoxylate</name>
        <dbReference type="ChEBI" id="CHEBI:36655"/>
    </ligand>
</feature>
<accession>A0A081KC66</accession>
<feature type="binding site" evidence="7">
    <location>
        <begin position="337"/>
        <end position="338"/>
    </location>
    <ligand>
        <name>FMN</name>
        <dbReference type="ChEBI" id="CHEBI:58210"/>
    </ligand>
</feature>
<keyword evidence="4 9" id="KW-0560">Oxidoreductase</keyword>
<dbReference type="InterPro" id="IPR037396">
    <property type="entry name" value="FMN_HAD"/>
</dbReference>
<dbReference type="EC" id="1.1.2.3" evidence="9"/>
<dbReference type="InterPro" id="IPR008259">
    <property type="entry name" value="FMN_hydac_DH_AS"/>
</dbReference>
<feature type="binding site" evidence="7">
    <location>
        <position position="114"/>
    </location>
    <ligand>
        <name>FMN</name>
        <dbReference type="ChEBI" id="CHEBI:58210"/>
    </ligand>
</feature>
<dbReference type="Gene3D" id="3.20.20.70">
    <property type="entry name" value="Aldolase class I"/>
    <property type="match status" value="1"/>
</dbReference>
<evidence type="ECO:0000313" key="9">
    <source>
        <dbReference type="EMBL" id="KEI71742.1"/>
    </source>
</evidence>
<dbReference type="SUPFAM" id="SSF51395">
    <property type="entry name" value="FMN-linked oxidoreductases"/>
    <property type="match status" value="1"/>
</dbReference>
<dbReference type="GO" id="GO:0005886">
    <property type="term" value="C:plasma membrane"/>
    <property type="evidence" value="ECO:0007669"/>
    <property type="project" value="TreeGrafter"/>
</dbReference>
<feature type="binding site" evidence="7">
    <location>
        <begin position="85"/>
        <end position="87"/>
    </location>
    <ligand>
        <name>FMN</name>
        <dbReference type="ChEBI" id="CHEBI:58210"/>
    </ligand>
</feature>
<feature type="binding site" evidence="7">
    <location>
        <position position="32"/>
    </location>
    <ligand>
        <name>glyoxylate</name>
        <dbReference type="ChEBI" id="CHEBI:36655"/>
    </ligand>
</feature>
<dbReference type="EMBL" id="JOJP01000001">
    <property type="protein sequence ID" value="KEI71742.1"/>
    <property type="molecule type" value="Genomic_DNA"/>
</dbReference>
<dbReference type="PROSITE" id="PS00557">
    <property type="entry name" value="FMN_HYDROXY_ACID_DH_1"/>
    <property type="match status" value="1"/>
</dbReference>